<proteinExistence type="predicted"/>
<dbReference type="InterPro" id="IPR036116">
    <property type="entry name" value="FN3_sf"/>
</dbReference>
<evidence type="ECO:0000259" key="1">
    <source>
        <dbReference type="PROSITE" id="PS50853"/>
    </source>
</evidence>
<dbReference type="EMBL" id="CAADFJ010000052">
    <property type="protein sequence ID" value="VFK00765.1"/>
    <property type="molecule type" value="Genomic_DNA"/>
</dbReference>
<dbReference type="SUPFAM" id="SSF49265">
    <property type="entry name" value="Fibronectin type III"/>
    <property type="match status" value="1"/>
</dbReference>
<dbReference type="Gene3D" id="2.60.40.10">
    <property type="entry name" value="Immunoglobulins"/>
    <property type="match status" value="1"/>
</dbReference>
<sequence length="204" mass="21885">MANFPASEEKILTLGQRMSSGFKANTGLYPSPPADATVLDAGIAAFVAAQDAVAAARAAAAQATLEKKAVLKTFVEHLKANLRYAELVTSYNDANLKTIGWGGRREPTPLAAPGRTLDLVSVEQGDDWIALAWEQPTEGGKATRYEVQCRERTGEDADYRTVATTADREVTLTDQERGKEMEYVVVAVNRAGRGPISNAVMAVL</sequence>
<organism evidence="3">
    <name type="scientific">Candidatus Kentrum eta</name>
    <dbReference type="NCBI Taxonomy" id="2126337"/>
    <lineage>
        <taxon>Bacteria</taxon>
        <taxon>Pseudomonadati</taxon>
        <taxon>Pseudomonadota</taxon>
        <taxon>Gammaproteobacteria</taxon>
        <taxon>Candidatus Kentrum</taxon>
    </lineage>
</organism>
<dbReference type="EMBL" id="CAADFI010000056">
    <property type="protein sequence ID" value="VFJ94164.1"/>
    <property type="molecule type" value="Genomic_DNA"/>
</dbReference>
<dbReference type="SMART" id="SM00060">
    <property type="entry name" value="FN3"/>
    <property type="match status" value="1"/>
</dbReference>
<dbReference type="AlphaFoldDB" id="A0A450UNN7"/>
<dbReference type="Pfam" id="PF00041">
    <property type="entry name" value="fn3"/>
    <property type="match status" value="1"/>
</dbReference>
<evidence type="ECO:0000313" key="4">
    <source>
        <dbReference type="EMBL" id="VFK00765.1"/>
    </source>
</evidence>
<evidence type="ECO:0000313" key="3">
    <source>
        <dbReference type="EMBL" id="VFJ94164.1"/>
    </source>
</evidence>
<protein>
    <submittedName>
        <fullName evidence="3">Fibronectin type III domain-containing protein</fullName>
    </submittedName>
</protein>
<dbReference type="InterPro" id="IPR003961">
    <property type="entry name" value="FN3_dom"/>
</dbReference>
<dbReference type="PROSITE" id="PS50853">
    <property type="entry name" value="FN3"/>
    <property type="match status" value="1"/>
</dbReference>
<dbReference type="InterPro" id="IPR013783">
    <property type="entry name" value="Ig-like_fold"/>
</dbReference>
<name>A0A450UNN7_9GAMM</name>
<gene>
    <name evidence="2" type="ORF">BECKH772A_GA0070896_100546</name>
    <name evidence="3" type="ORF">BECKH772B_GA0070898_1005610</name>
    <name evidence="4" type="ORF">BECKH772C_GA0070978_100526</name>
</gene>
<dbReference type="EMBL" id="CAADFG010000054">
    <property type="protein sequence ID" value="VFJ93251.1"/>
    <property type="molecule type" value="Genomic_DNA"/>
</dbReference>
<accession>A0A450UNN7</accession>
<reference evidence="3" key="1">
    <citation type="submission" date="2019-02" db="EMBL/GenBank/DDBJ databases">
        <authorList>
            <person name="Gruber-Vodicka R. H."/>
            <person name="Seah K. B. B."/>
        </authorList>
    </citation>
    <scope>NUCLEOTIDE SEQUENCE</scope>
    <source>
        <strain evidence="4">BECK_SA2B12</strain>
        <strain evidence="2">BECK_SA2B15</strain>
        <strain evidence="3">BECK_SA2B20</strain>
    </source>
</reference>
<dbReference type="CDD" id="cd00063">
    <property type="entry name" value="FN3"/>
    <property type="match status" value="1"/>
</dbReference>
<evidence type="ECO:0000313" key="2">
    <source>
        <dbReference type="EMBL" id="VFJ93251.1"/>
    </source>
</evidence>
<feature type="domain" description="Fibronectin type-III" evidence="1">
    <location>
        <begin position="113"/>
        <end position="204"/>
    </location>
</feature>